<accession>A0A1E5VT72</accession>
<sequence length="171" mass="18921">VPKVIRPCPAHPQRITISIDYSNIIGANLALVVAMSKKTTREVEAELELPDTLPAIVSGHKNICVHLTNDAFKAMVGQPLCPWLDSLLGTGVSRRINGEVVLDVWMLSTSSRLPSTGGAFPCTMWILWECEDVIASLTVPCVFEVLTDNSIDYCFIWRFDSSKESIMYHIA</sequence>
<dbReference type="AlphaFoldDB" id="A0A1E5VT72"/>
<reference evidence="1 2" key="1">
    <citation type="submission" date="2016-09" db="EMBL/GenBank/DDBJ databases">
        <title>The draft genome of Dichanthelium oligosanthes: A C3 panicoid grass species.</title>
        <authorList>
            <person name="Studer A.J."/>
            <person name="Schnable J.C."/>
            <person name="Brutnell T.P."/>
        </authorList>
    </citation>
    <scope>NUCLEOTIDE SEQUENCE [LARGE SCALE GENOMIC DNA]</scope>
    <source>
        <strain evidence="2">cv. Kellogg 1175</strain>
        <tissue evidence="1">Leaf</tissue>
    </source>
</reference>
<name>A0A1E5VT72_9POAL</name>
<dbReference type="PANTHER" id="PTHR33595">
    <property type="entry name" value="VON WILLEBRAND FACTOR A DOMAIN PROTEIN"/>
    <property type="match status" value="1"/>
</dbReference>
<dbReference type="Proteomes" id="UP000095767">
    <property type="component" value="Unassembled WGS sequence"/>
</dbReference>
<comment type="caution">
    <text evidence="1">The sequence shown here is derived from an EMBL/GenBank/DDBJ whole genome shotgun (WGS) entry which is preliminary data.</text>
</comment>
<proteinExistence type="predicted"/>
<keyword evidence="2" id="KW-1185">Reference proteome</keyword>
<gene>
    <name evidence="1" type="ORF">BAE44_0010652</name>
</gene>
<evidence type="ECO:0000313" key="1">
    <source>
        <dbReference type="EMBL" id="OEL28328.1"/>
    </source>
</evidence>
<evidence type="ECO:0000313" key="2">
    <source>
        <dbReference type="Proteomes" id="UP000095767"/>
    </source>
</evidence>
<feature type="non-terminal residue" evidence="1">
    <location>
        <position position="1"/>
    </location>
</feature>
<dbReference type="EMBL" id="LWDX02030308">
    <property type="protein sequence ID" value="OEL28328.1"/>
    <property type="molecule type" value="Genomic_DNA"/>
</dbReference>
<dbReference type="PANTHER" id="PTHR33595:SF19">
    <property type="entry name" value="IG-LIKE DOMAIN-CONTAINING PROTEIN"/>
    <property type="match status" value="1"/>
</dbReference>
<dbReference type="OrthoDB" id="1922150at2759"/>
<dbReference type="STRING" id="888268.A0A1E5VT72"/>
<organism evidence="1 2">
    <name type="scientific">Dichanthelium oligosanthes</name>
    <dbReference type="NCBI Taxonomy" id="888268"/>
    <lineage>
        <taxon>Eukaryota</taxon>
        <taxon>Viridiplantae</taxon>
        <taxon>Streptophyta</taxon>
        <taxon>Embryophyta</taxon>
        <taxon>Tracheophyta</taxon>
        <taxon>Spermatophyta</taxon>
        <taxon>Magnoliopsida</taxon>
        <taxon>Liliopsida</taxon>
        <taxon>Poales</taxon>
        <taxon>Poaceae</taxon>
        <taxon>PACMAD clade</taxon>
        <taxon>Panicoideae</taxon>
        <taxon>Panicodae</taxon>
        <taxon>Paniceae</taxon>
        <taxon>Dichantheliinae</taxon>
        <taxon>Dichanthelium</taxon>
    </lineage>
</organism>
<protein>
    <submittedName>
        <fullName evidence="1">Uncharacterized protein</fullName>
    </submittedName>
</protein>